<dbReference type="EMBL" id="LK995525">
    <property type="protein sequence ID" value="CED91877.1"/>
    <property type="molecule type" value="Genomic_DNA"/>
</dbReference>
<dbReference type="SUPFAM" id="SSF52540">
    <property type="entry name" value="P-loop containing nucleoside triphosphate hydrolases"/>
    <property type="match status" value="1"/>
</dbReference>
<dbReference type="AlphaFoldDB" id="A0A1L7RD39"/>
<dbReference type="Gene3D" id="3.40.50.300">
    <property type="entry name" value="P-loop containing nucleotide triphosphate hydrolases"/>
    <property type="match status" value="1"/>
</dbReference>
<feature type="domain" description="ABC transporter" evidence="6">
    <location>
        <begin position="37"/>
        <end position="268"/>
    </location>
</feature>
<dbReference type="SMART" id="SM00382">
    <property type="entry name" value="AAA"/>
    <property type="match status" value="1"/>
</dbReference>
<evidence type="ECO:0000256" key="5">
    <source>
        <dbReference type="SAM" id="MobiDB-lite"/>
    </source>
</evidence>
<dbReference type="GO" id="GO:0005524">
    <property type="term" value="F:ATP binding"/>
    <property type="evidence" value="ECO:0007669"/>
    <property type="project" value="UniProtKB-KW"/>
</dbReference>
<organism evidence="7">
    <name type="scientific">Actinomyces succiniciruminis</name>
    <dbReference type="NCBI Taxonomy" id="1522002"/>
    <lineage>
        <taxon>Bacteria</taxon>
        <taxon>Bacillati</taxon>
        <taxon>Actinomycetota</taxon>
        <taxon>Actinomycetes</taxon>
        <taxon>Actinomycetales</taxon>
        <taxon>Actinomycetaceae</taxon>
        <taxon>Actinomyces</taxon>
    </lineage>
</organism>
<evidence type="ECO:0000256" key="1">
    <source>
        <dbReference type="ARBA" id="ARBA00005417"/>
    </source>
</evidence>
<dbReference type="PANTHER" id="PTHR43335">
    <property type="entry name" value="ABC TRANSPORTER, ATP-BINDING PROTEIN"/>
    <property type="match status" value="1"/>
</dbReference>
<dbReference type="Pfam" id="PF00005">
    <property type="entry name" value="ABC_tran"/>
    <property type="match status" value="1"/>
</dbReference>
<name>A0A1L7RD39_9ACTO</name>
<gene>
    <name evidence="7" type="ORF">AAM4_2045</name>
</gene>
<keyword evidence="4 7" id="KW-0067">ATP-binding</keyword>
<sequence length="352" mass="36992">MPTTAGAGMLQGMNTVTLTRPGPTGGEAATRFPDAVVTTSALTKTFGRGAAARTAVDHLDLVIPRGVVYGFLGPNGSGKSTTMKLLLGLLTPTSGSVNLFGVPLDRRSRGGLMARTGSMIEQPPGYGHLTGAENMRLVQRMLGLSDAQVNRALDLVRLTGHRDRLVKTYSMGMKQRLGIAMALARQPELLILDEPTNGLDPAGIEEVRNLLVSLAGEGVTVMVSSHLLDEIDRMASVLGILSAGRLVFQGTRAELMRRSVPDLLLVTPRPQDLTPTMLAGLDGAAGNRPTPEPPTAVAVTEAGVRIPGLSPGAAAELVRRLVAAEVPVYELRREPQSLEDVFMNLTGGAGAL</sequence>
<keyword evidence="3" id="KW-0547">Nucleotide-binding</keyword>
<evidence type="ECO:0000256" key="2">
    <source>
        <dbReference type="ARBA" id="ARBA00022448"/>
    </source>
</evidence>
<dbReference type="PANTHER" id="PTHR43335:SF4">
    <property type="entry name" value="ABC TRANSPORTER, ATP-BINDING PROTEIN"/>
    <property type="match status" value="1"/>
</dbReference>
<comment type="similarity">
    <text evidence="1">Belongs to the ABC transporter superfamily.</text>
</comment>
<accession>A0A1L7RD39</accession>
<proteinExistence type="inferred from homology"/>
<dbReference type="InterPro" id="IPR003593">
    <property type="entry name" value="AAA+_ATPase"/>
</dbReference>
<keyword evidence="2" id="KW-0813">Transport</keyword>
<evidence type="ECO:0000259" key="6">
    <source>
        <dbReference type="PROSITE" id="PS50893"/>
    </source>
</evidence>
<dbReference type="InterPro" id="IPR003439">
    <property type="entry name" value="ABC_transporter-like_ATP-bd"/>
</dbReference>
<evidence type="ECO:0000256" key="4">
    <source>
        <dbReference type="ARBA" id="ARBA00022840"/>
    </source>
</evidence>
<protein>
    <submittedName>
        <fullName evidence="7">Lantibiotic transport ATP-binding protein SrtF</fullName>
    </submittedName>
</protein>
<feature type="region of interest" description="Disordered" evidence="5">
    <location>
        <begin position="1"/>
        <end position="30"/>
    </location>
</feature>
<reference evidence="7" key="1">
    <citation type="submission" date="2014-07" db="EMBL/GenBank/DDBJ databases">
        <authorList>
            <person name="Zhang J.E."/>
            <person name="Yang H."/>
            <person name="Guo J."/>
            <person name="Deng Z."/>
            <person name="Luo H."/>
            <person name="Luo M."/>
            <person name="Zhao B."/>
        </authorList>
    </citation>
    <scope>NUCLEOTIDE SEQUENCE</scope>
    <source>
        <strain evidence="7">AM4</strain>
    </source>
</reference>
<dbReference type="PROSITE" id="PS50893">
    <property type="entry name" value="ABC_TRANSPORTER_2"/>
    <property type="match status" value="1"/>
</dbReference>
<evidence type="ECO:0000256" key="3">
    <source>
        <dbReference type="ARBA" id="ARBA00022741"/>
    </source>
</evidence>
<evidence type="ECO:0000313" key="7">
    <source>
        <dbReference type="EMBL" id="CED91877.1"/>
    </source>
</evidence>
<dbReference type="GO" id="GO:0016887">
    <property type="term" value="F:ATP hydrolysis activity"/>
    <property type="evidence" value="ECO:0007669"/>
    <property type="project" value="InterPro"/>
</dbReference>
<dbReference type="InterPro" id="IPR027417">
    <property type="entry name" value="P-loop_NTPase"/>
</dbReference>